<dbReference type="Pfam" id="PF03845">
    <property type="entry name" value="Spore_permease"/>
    <property type="match status" value="1"/>
</dbReference>
<dbReference type="InterPro" id="IPR004761">
    <property type="entry name" value="Spore_GerAB"/>
</dbReference>
<organism evidence="9 10">
    <name type="scientific">Paenibacillus rhizoplanae</name>
    <dbReference type="NCBI Taxonomy" id="1917181"/>
    <lineage>
        <taxon>Bacteria</taxon>
        <taxon>Bacillati</taxon>
        <taxon>Bacillota</taxon>
        <taxon>Bacilli</taxon>
        <taxon>Bacillales</taxon>
        <taxon>Paenibacillaceae</taxon>
        <taxon>Paenibacillus</taxon>
    </lineage>
</organism>
<feature type="transmembrane region" description="Helical" evidence="8">
    <location>
        <begin position="148"/>
        <end position="168"/>
    </location>
</feature>
<accession>A0ABW5FA89</accession>
<keyword evidence="6 8" id="KW-1133">Transmembrane helix</keyword>
<dbReference type="PANTHER" id="PTHR34975">
    <property type="entry name" value="SPORE GERMINATION PROTEIN A2"/>
    <property type="match status" value="1"/>
</dbReference>
<evidence type="ECO:0000256" key="5">
    <source>
        <dbReference type="ARBA" id="ARBA00022692"/>
    </source>
</evidence>
<dbReference type="PANTHER" id="PTHR34975:SF2">
    <property type="entry name" value="SPORE GERMINATION PROTEIN A2"/>
    <property type="match status" value="1"/>
</dbReference>
<evidence type="ECO:0000313" key="9">
    <source>
        <dbReference type="EMBL" id="MFD2412013.1"/>
    </source>
</evidence>
<evidence type="ECO:0000313" key="10">
    <source>
        <dbReference type="Proteomes" id="UP001597448"/>
    </source>
</evidence>
<feature type="transmembrane region" description="Helical" evidence="8">
    <location>
        <begin position="272"/>
        <end position="297"/>
    </location>
</feature>
<evidence type="ECO:0000256" key="4">
    <source>
        <dbReference type="ARBA" id="ARBA00022544"/>
    </source>
</evidence>
<name>A0ABW5FA89_9BACL</name>
<protein>
    <submittedName>
        <fullName evidence="9">Endospore germination permease</fullName>
    </submittedName>
</protein>
<reference evidence="10" key="1">
    <citation type="journal article" date="2019" name="Int. J. Syst. Evol. Microbiol.">
        <title>The Global Catalogue of Microorganisms (GCM) 10K type strain sequencing project: providing services to taxonomists for standard genome sequencing and annotation.</title>
        <authorList>
            <consortium name="The Broad Institute Genomics Platform"/>
            <consortium name="The Broad Institute Genome Sequencing Center for Infectious Disease"/>
            <person name="Wu L."/>
            <person name="Ma J."/>
        </authorList>
    </citation>
    <scope>NUCLEOTIDE SEQUENCE [LARGE SCALE GENOMIC DNA]</scope>
    <source>
        <strain evidence="10">CCM 8725</strain>
    </source>
</reference>
<gene>
    <name evidence="9" type="ORF">ACFSX3_19145</name>
</gene>
<evidence type="ECO:0000256" key="2">
    <source>
        <dbReference type="ARBA" id="ARBA00007998"/>
    </source>
</evidence>
<dbReference type="EMBL" id="JBHUKY010000033">
    <property type="protein sequence ID" value="MFD2412013.1"/>
    <property type="molecule type" value="Genomic_DNA"/>
</dbReference>
<feature type="transmembrane region" description="Helical" evidence="8">
    <location>
        <begin position="82"/>
        <end position="102"/>
    </location>
</feature>
<comment type="caution">
    <text evidence="9">The sequence shown here is derived from an EMBL/GenBank/DDBJ whole genome shotgun (WGS) entry which is preliminary data.</text>
</comment>
<evidence type="ECO:0000256" key="6">
    <source>
        <dbReference type="ARBA" id="ARBA00022989"/>
    </source>
</evidence>
<dbReference type="Gene3D" id="1.20.1740.10">
    <property type="entry name" value="Amino acid/polyamine transporter I"/>
    <property type="match status" value="1"/>
</dbReference>
<evidence type="ECO:0000256" key="3">
    <source>
        <dbReference type="ARBA" id="ARBA00022448"/>
    </source>
</evidence>
<comment type="similarity">
    <text evidence="2">Belongs to the amino acid-polyamine-organocation (APC) superfamily. Spore germination protein (SGP) (TC 2.A.3.9) family.</text>
</comment>
<feature type="transmembrane region" description="Helical" evidence="8">
    <location>
        <begin position="219"/>
        <end position="244"/>
    </location>
</feature>
<keyword evidence="3" id="KW-0813">Transport</keyword>
<sequence length="373" mass="41639">MPTVKEKISIRQFIILTVIFTMGSSVLNGTTMLVRLAHQDAWLASIIGIIYGVLLVLLYGLLTQRHPNLNLADYIDKVLGKWFGTLMKLSFSIYTLLLSSALLRTLGDFLTTLILPETPIQAVEIVFMLTLIMGVQLGLETFTRTSEFLFPFIMSFIILIALFLLPQMKLVDNLSPVLENGINPVLSASYRLLGIPFAELILLLMITPHITNRKKIRKSMLLGVLGGGIVLVIINVLSIAVLGADATAGLSYPTYELAKEISIGNFIQRIEVLAGGIIFISLFVKSIIVFYVMIVIVTHTFHVSNYRIITLPLGMLVMVLSIIIFPNVIYFRNLAFVFWPTFTLLHGLIYPVLLLGIDSLRRRLNKTKASLEK</sequence>
<feature type="transmembrane region" description="Helical" evidence="8">
    <location>
        <begin position="309"/>
        <end position="330"/>
    </location>
</feature>
<keyword evidence="10" id="KW-1185">Reference proteome</keyword>
<evidence type="ECO:0000256" key="8">
    <source>
        <dbReference type="SAM" id="Phobius"/>
    </source>
</evidence>
<feature type="transmembrane region" description="Helical" evidence="8">
    <location>
        <begin position="42"/>
        <end position="62"/>
    </location>
</feature>
<evidence type="ECO:0000256" key="1">
    <source>
        <dbReference type="ARBA" id="ARBA00004141"/>
    </source>
</evidence>
<keyword evidence="4" id="KW-0309">Germination</keyword>
<feature type="transmembrane region" description="Helical" evidence="8">
    <location>
        <begin position="188"/>
        <end position="207"/>
    </location>
</feature>
<comment type="subcellular location">
    <subcellularLocation>
        <location evidence="1">Membrane</location>
        <topology evidence="1">Multi-pass membrane protein</topology>
    </subcellularLocation>
</comment>
<keyword evidence="7 8" id="KW-0472">Membrane</keyword>
<dbReference type="RefSeq" id="WP_209988303.1">
    <property type="nucleotide sequence ID" value="NZ_JBHUKY010000033.1"/>
</dbReference>
<feature type="transmembrane region" description="Helical" evidence="8">
    <location>
        <begin position="122"/>
        <end position="139"/>
    </location>
</feature>
<keyword evidence="5 8" id="KW-0812">Transmembrane</keyword>
<feature type="transmembrane region" description="Helical" evidence="8">
    <location>
        <begin position="12"/>
        <end position="36"/>
    </location>
</feature>
<evidence type="ECO:0000256" key="7">
    <source>
        <dbReference type="ARBA" id="ARBA00023136"/>
    </source>
</evidence>
<proteinExistence type="inferred from homology"/>
<dbReference type="Proteomes" id="UP001597448">
    <property type="component" value="Unassembled WGS sequence"/>
</dbReference>
<feature type="transmembrane region" description="Helical" evidence="8">
    <location>
        <begin position="336"/>
        <end position="357"/>
    </location>
</feature>
<dbReference type="NCBIfam" id="TIGR00912">
    <property type="entry name" value="2A0309"/>
    <property type="match status" value="1"/>
</dbReference>